<feature type="transmembrane region" description="Helical" evidence="4">
    <location>
        <begin position="292"/>
        <end position="316"/>
    </location>
</feature>
<evidence type="ECO:0000313" key="7">
    <source>
        <dbReference type="Proteomes" id="UP000280434"/>
    </source>
</evidence>
<protein>
    <submittedName>
        <fullName evidence="6">MFS transporter</fullName>
    </submittedName>
</protein>
<feature type="transmembrane region" description="Helical" evidence="4">
    <location>
        <begin position="146"/>
        <end position="167"/>
    </location>
</feature>
<feature type="transmembrane region" description="Helical" evidence="4">
    <location>
        <begin position="322"/>
        <end position="347"/>
    </location>
</feature>
<evidence type="ECO:0000313" key="6">
    <source>
        <dbReference type="EMBL" id="RKP48473.1"/>
    </source>
</evidence>
<dbReference type="PROSITE" id="PS50850">
    <property type="entry name" value="MFS"/>
    <property type="match status" value="1"/>
</dbReference>
<keyword evidence="2 4" id="KW-1133">Transmembrane helix</keyword>
<dbReference type="SUPFAM" id="SSF103473">
    <property type="entry name" value="MFS general substrate transporter"/>
    <property type="match status" value="1"/>
</dbReference>
<name>A0A494XLN9_9BURK</name>
<feature type="transmembrane region" description="Helical" evidence="4">
    <location>
        <begin position="257"/>
        <end position="280"/>
    </location>
</feature>
<feature type="transmembrane region" description="Helical" evidence="4">
    <location>
        <begin position="79"/>
        <end position="98"/>
    </location>
</feature>
<dbReference type="InterPro" id="IPR020846">
    <property type="entry name" value="MFS_dom"/>
</dbReference>
<proteinExistence type="predicted"/>
<sequence>MTLPSNRSHRWKVLGIGVAANASFSAAFLGIPTTAVLMRTAYGLDNAHLGLVLGLLGLGIAVSELPWGLLTDSWGDRRVLLTGLGTTAAALAMMSAWASPHGAYVPAFYYLALSMLVVGVLGGSVNGSSGRAVMSWFDEGERGLAMSIRQIAVPLGGGLGAAVLPYVAGRWGFVAVFATLAAVCAVTTSFVWLWVYEPPKEDAPHSIGSGAASVAAPRSPLKDPVIWGLVVGMGVLCIPQFAVLTFATVFLHDYGRASIPFISATMSAIQMLAIVLRVLGGRWTDKRRNRREYLRLCCVTSLLSFGLLGAVAGWHALVASGYGATALSIIIAIAGLLVMAWQGVAYAELATLAGTSRAGTALGMANTFMYTAFFLVPAVIPWMIAVWSWPVVWFAAAVCGAVTYFLFPRPLKTAVVRVEKGAAWQASGHE</sequence>
<organism evidence="6 7">
    <name type="scientific">Trinickia fusca</name>
    <dbReference type="NCBI Taxonomy" id="2419777"/>
    <lineage>
        <taxon>Bacteria</taxon>
        <taxon>Pseudomonadati</taxon>
        <taxon>Pseudomonadota</taxon>
        <taxon>Betaproteobacteria</taxon>
        <taxon>Burkholderiales</taxon>
        <taxon>Burkholderiaceae</taxon>
        <taxon>Trinickia</taxon>
    </lineage>
</organism>
<dbReference type="OrthoDB" id="8628659at2"/>
<feature type="transmembrane region" description="Helical" evidence="4">
    <location>
        <begin position="173"/>
        <end position="195"/>
    </location>
</feature>
<accession>A0A494XLN9</accession>
<dbReference type="InterPro" id="IPR036259">
    <property type="entry name" value="MFS_trans_sf"/>
</dbReference>
<dbReference type="GO" id="GO:0022857">
    <property type="term" value="F:transmembrane transporter activity"/>
    <property type="evidence" value="ECO:0007669"/>
    <property type="project" value="InterPro"/>
</dbReference>
<dbReference type="Gene3D" id="1.20.1250.20">
    <property type="entry name" value="MFS general substrate transporter like domains"/>
    <property type="match status" value="2"/>
</dbReference>
<gene>
    <name evidence="6" type="ORF">D7S89_12950</name>
</gene>
<keyword evidence="1 4" id="KW-0812">Transmembrane</keyword>
<feature type="transmembrane region" description="Helical" evidence="4">
    <location>
        <begin position="104"/>
        <end position="125"/>
    </location>
</feature>
<dbReference type="PANTHER" id="PTHR23527">
    <property type="entry name" value="BLL3282 PROTEIN"/>
    <property type="match status" value="1"/>
</dbReference>
<evidence type="ECO:0000256" key="3">
    <source>
        <dbReference type="ARBA" id="ARBA00023136"/>
    </source>
</evidence>
<feature type="transmembrane region" description="Helical" evidence="4">
    <location>
        <begin position="12"/>
        <end position="35"/>
    </location>
</feature>
<feature type="transmembrane region" description="Helical" evidence="4">
    <location>
        <begin position="359"/>
        <end position="380"/>
    </location>
</feature>
<evidence type="ECO:0000256" key="1">
    <source>
        <dbReference type="ARBA" id="ARBA00022692"/>
    </source>
</evidence>
<reference evidence="6 7" key="1">
    <citation type="submission" date="2018-10" db="EMBL/GenBank/DDBJ databases">
        <title>Paraburkholderia sp. 7MK8-2, isolated from soil.</title>
        <authorList>
            <person name="Gao Z.-H."/>
            <person name="Qiu L.-H."/>
        </authorList>
    </citation>
    <scope>NUCLEOTIDE SEQUENCE [LARGE SCALE GENOMIC DNA]</scope>
    <source>
        <strain evidence="6 7">7MK8-2</strain>
    </source>
</reference>
<keyword evidence="3 4" id="KW-0472">Membrane</keyword>
<keyword evidence="7" id="KW-1185">Reference proteome</keyword>
<dbReference type="Pfam" id="PF07690">
    <property type="entry name" value="MFS_1"/>
    <property type="match status" value="1"/>
</dbReference>
<dbReference type="PANTHER" id="PTHR23527:SF1">
    <property type="entry name" value="BLL3282 PROTEIN"/>
    <property type="match status" value="1"/>
</dbReference>
<dbReference type="InterPro" id="IPR011701">
    <property type="entry name" value="MFS"/>
</dbReference>
<feature type="transmembrane region" description="Helical" evidence="4">
    <location>
        <begin position="225"/>
        <end position="251"/>
    </location>
</feature>
<evidence type="ECO:0000256" key="4">
    <source>
        <dbReference type="SAM" id="Phobius"/>
    </source>
</evidence>
<dbReference type="InterPro" id="IPR052952">
    <property type="entry name" value="MFS-Transporter"/>
</dbReference>
<dbReference type="EMBL" id="RBZV01000004">
    <property type="protein sequence ID" value="RKP48473.1"/>
    <property type="molecule type" value="Genomic_DNA"/>
</dbReference>
<evidence type="ECO:0000259" key="5">
    <source>
        <dbReference type="PROSITE" id="PS50850"/>
    </source>
</evidence>
<feature type="domain" description="Major facilitator superfamily (MFS) profile" evidence="5">
    <location>
        <begin position="1"/>
        <end position="412"/>
    </location>
</feature>
<dbReference type="AlphaFoldDB" id="A0A494XLN9"/>
<feature type="transmembrane region" description="Helical" evidence="4">
    <location>
        <begin position="47"/>
        <end position="67"/>
    </location>
</feature>
<evidence type="ECO:0000256" key="2">
    <source>
        <dbReference type="ARBA" id="ARBA00022989"/>
    </source>
</evidence>
<comment type="caution">
    <text evidence="6">The sequence shown here is derived from an EMBL/GenBank/DDBJ whole genome shotgun (WGS) entry which is preliminary data.</text>
</comment>
<dbReference type="Proteomes" id="UP000280434">
    <property type="component" value="Unassembled WGS sequence"/>
</dbReference>
<feature type="transmembrane region" description="Helical" evidence="4">
    <location>
        <begin position="386"/>
        <end position="407"/>
    </location>
</feature>